<dbReference type="Proteomes" id="UP000886841">
    <property type="component" value="Unassembled WGS sequence"/>
</dbReference>
<reference evidence="7" key="2">
    <citation type="journal article" date="2021" name="PeerJ">
        <title>Extensive microbial diversity within the chicken gut microbiome revealed by metagenomics and culture.</title>
        <authorList>
            <person name="Gilroy R."/>
            <person name="Ravi A."/>
            <person name="Getino M."/>
            <person name="Pursley I."/>
            <person name="Horton D.L."/>
            <person name="Alikhan N.F."/>
            <person name="Baker D."/>
            <person name="Gharbi K."/>
            <person name="Hall N."/>
            <person name="Watson M."/>
            <person name="Adriaenssens E.M."/>
            <person name="Foster-Nyarko E."/>
            <person name="Jarju S."/>
            <person name="Secka A."/>
            <person name="Antonio M."/>
            <person name="Oren A."/>
            <person name="Chaudhuri R.R."/>
            <person name="La Ragione R."/>
            <person name="Hildebrand F."/>
            <person name="Pallen M.J."/>
        </authorList>
    </citation>
    <scope>NUCLEOTIDE SEQUENCE</scope>
    <source>
        <strain evidence="7">ChiSxjej1B13-7041</strain>
    </source>
</reference>
<dbReference type="PANTHER" id="PTHR30001">
    <property type="entry name" value="RIBONUCLEASE"/>
    <property type="match status" value="1"/>
</dbReference>
<dbReference type="GO" id="GO:0005737">
    <property type="term" value="C:cytoplasm"/>
    <property type="evidence" value="ECO:0007669"/>
    <property type="project" value="TreeGrafter"/>
</dbReference>
<protein>
    <submittedName>
        <fullName evidence="7">Ribonuclease E/G</fullName>
    </submittedName>
</protein>
<evidence type="ECO:0000313" key="8">
    <source>
        <dbReference type="Proteomes" id="UP000886841"/>
    </source>
</evidence>
<accession>A0A9D1ELX3</accession>
<dbReference type="PROSITE" id="PS50126">
    <property type="entry name" value="S1"/>
    <property type="match status" value="1"/>
</dbReference>
<dbReference type="Gene3D" id="2.40.50.140">
    <property type="entry name" value="Nucleic acid-binding proteins"/>
    <property type="match status" value="1"/>
</dbReference>
<dbReference type="SMART" id="SM00316">
    <property type="entry name" value="S1"/>
    <property type="match status" value="1"/>
</dbReference>
<dbReference type="EMBL" id="DVHU01000105">
    <property type="protein sequence ID" value="HIR94087.1"/>
    <property type="molecule type" value="Genomic_DNA"/>
</dbReference>
<evidence type="ECO:0000256" key="5">
    <source>
        <dbReference type="ARBA" id="ARBA00022884"/>
    </source>
</evidence>
<evidence type="ECO:0000256" key="3">
    <source>
        <dbReference type="ARBA" id="ARBA00022801"/>
    </source>
</evidence>
<comment type="caution">
    <text evidence="7">The sequence shown here is derived from an EMBL/GenBank/DDBJ whole genome shotgun (WGS) entry which is preliminary data.</text>
</comment>
<keyword evidence="2" id="KW-0479">Metal-binding</keyword>
<dbReference type="PANTHER" id="PTHR30001:SF0">
    <property type="entry name" value="RIBONUCLEASE G"/>
    <property type="match status" value="1"/>
</dbReference>
<evidence type="ECO:0000259" key="6">
    <source>
        <dbReference type="PROSITE" id="PS50126"/>
    </source>
</evidence>
<sequence>MRNRERYLVCALQEGDRIVQVQLQPEGERSLLGNIYLGRVEKVLENIGAAFVEIAPGVPCYLPLAEAEQALRVNQRKGGGVKPGDELLVQVSKEAIKTKVPRLTAHPEFPGKYLVLTLGRGRLGFSSKLEPEEKERIRRVLTEAESFGQDGAVIRTNAGGVSGEEILKELKILKERWASIREAAYHRTCFSLLWEAEPFYLSFLRDVYQQGLEEIVTDLPDIERQVRDYLTLHQPENLEKLRLYEDSLLPLHKLCRLESSLEEALKERVWLKSGGFLVIQQTEALVAIDVNSGKYAGKQQAAQVYKKINLEAAGEIARQLRLRNLSGIILIDFINMDAPEDKKELLEELENWLRRDPIKTQVVDMTALQLVEVTRKKVRKSLEDSLKIKKNVL</sequence>
<evidence type="ECO:0000256" key="2">
    <source>
        <dbReference type="ARBA" id="ARBA00022723"/>
    </source>
</evidence>
<dbReference type="InterPro" id="IPR004659">
    <property type="entry name" value="RNase_E/G"/>
</dbReference>
<comment type="cofactor">
    <cofactor evidence="1">
        <name>Mg(2+)</name>
        <dbReference type="ChEBI" id="CHEBI:18420"/>
    </cofactor>
</comment>
<dbReference type="CDD" id="cd04453">
    <property type="entry name" value="S1_RNase_E"/>
    <property type="match status" value="1"/>
</dbReference>
<dbReference type="InterPro" id="IPR019307">
    <property type="entry name" value="RNA-bd_AU-1/RNase_E/G"/>
</dbReference>
<evidence type="ECO:0000256" key="4">
    <source>
        <dbReference type="ARBA" id="ARBA00022842"/>
    </source>
</evidence>
<name>A0A9D1ELX3_9FIRM</name>
<reference evidence="7" key="1">
    <citation type="submission" date="2020-10" db="EMBL/GenBank/DDBJ databases">
        <authorList>
            <person name="Gilroy R."/>
        </authorList>
    </citation>
    <scope>NUCLEOTIDE SEQUENCE</scope>
    <source>
        <strain evidence="7">ChiSxjej1B13-7041</strain>
    </source>
</reference>
<keyword evidence="5" id="KW-0694">RNA-binding</keyword>
<dbReference type="GO" id="GO:0004540">
    <property type="term" value="F:RNA nuclease activity"/>
    <property type="evidence" value="ECO:0007669"/>
    <property type="project" value="InterPro"/>
</dbReference>
<proteinExistence type="predicted"/>
<dbReference type="SUPFAM" id="SSF50249">
    <property type="entry name" value="Nucleic acid-binding proteins"/>
    <property type="match status" value="1"/>
</dbReference>
<evidence type="ECO:0000313" key="7">
    <source>
        <dbReference type="EMBL" id="HIR94087.1"/>
    </source>
</evidence>
<evidence type="ECO:0000256" key="1">
    <source>
        <dbReference type="ARBA" id="ARBA00001946"/>
    </source>
</evidence>
<organism evidence="7 8">
    <name type="scientific">Candidatus Egerieimonas intestinavium</name>
    <dbReference type="NCBI Taxonomy" id="2840777"/>
    <lineage>
        <taxon>Bacteria</taxon>
        <taxon>Bacillati</taxon>
        <taxon>Bacillota</taxon>
        <taxon>Clostridia</taxon>
        <taxon>Lachnospirales</taxon>
        <taxon>Lachnospiraceae</taxon>
        <taxon>Lachnospiraceae incertae sedis</taxon>
        <taxon>Candidatus Egerieimonas</taxon>
    </lineage>
</organism>
<dbReference type="GO" id="GO:0006364">
    <property type="term" value="P:rRNA processing"/>
    <property type="evidence" value="ECO:0007669"/>
    <property type="project" value="TreeGrafter"/>
</dbReference>
<feature type="domain" description="S1 motif" evidence="6">
    <location>
        <begin position="33"/>
        <end position="106"/>
    </location>
</feature>
<dbReference type="GO" id="GO:0016787">
    <property type="term" value="F:hydrolase activity"/>
    <property type="evidence" value="ECO:0007669"/>
    <property type="project" value="UniProtKB-KW"/>
</dbReference>
<dbReference type="InterPro" id="IPR012340">
    <property type="entry name" value="NA-bd_OB-fold"/>
</dbReference>
<dbReference type="AlphaFoldDB" id="A0A9D1ELX3"/>
<dbReference type="Pfam" id="PF10150">
    <property type="entry name" value="RNase_E_G"/>
    <property type="match status" value="1"/>
</dbReference>
<dbReference type="InterPro" id="IPR003029">
    <property type="entry name" value="S1_domain"/>
</dbReference>
<keyword evidence="3" id="KW-0378">Hydrolase</keyword>
<dbReference type="GO" id="GO:0003723">
    <property type="term" value="F:RNA binding"/>
    <property type="evidence" value="ECO:0007669"/>
    <property type="project" value="UniProtKB-KW"/>
</dbReference>
<dbReference type="GO" id="GO:0046872">
    <property type="term" value="F:metal ion binding"/>
    <property type="evidence" value="ECO:0007669"/>
    <property type="project" value="UniProtKB-KW"/>
</dbReference>
<keyword evidence="4" id="KW-0460">Magnesium</keyword>
<gene>
    <name evidence="7" type="ORF">IAB98_11780</name>
</gene>